<name>A0A9Q0K491_9MAGN</name>
<accession>A0A9Q0K491</accession>
<comment type="caution">
    <text evidence="1">The sequence shown here is derived from an EMBL/GenBank/DDBJ whole genome shotgun (WGS) entry which is preliminary data.</text>
</comment>
<proteinExistence type="predicted"/>
<dbReference type="EMBL" id="JAMYWD010000008">
    <property type="protein sequence ID" value="KAJ4962551.1"/>
    <property type="molecule type" value="Genomic_DNA"/>
</dbReference>
<sequence>MEGGFLNAKTVLVRTVVMRTSILSLDKDPGRVLVDFKTYPVFHQTLYRGTGSRVLTGRGSVCNGPQEGFVDRVTTISTFVGEQARVPIQNVDLEHSGSGGLPMEPSALEVSVISGGEDPVATFFGLQYGALGLESLDAYRRDFLDVAHGWAPVWGARDSGDLPWVQGAGPTRVVTPGGGGRGKVDTTVVFSLVAYVWGRKRRMVAPFAQGTSSENNVGDRGEPSVGYALVSWRMIEHFSH</sequence>
<dbReference type="AlphaFoldDB" id="A0A9Q0K491"/>
<gene>
    <name evidence="1" type="ORF">NE237_022490</name>
</gene>
<organism evidence="1 2">
    <name type="scientific">Protea cynaroides</name>
    <dbReference type="NCBI Taxonomy" id="273540"/>
    <lineage>
        <taxon>Eukaryota</taxon>
        <taxon>Viridiplantae</taxon>
        <taxon>Streptophyta</taxon>
        <taxon>Embryophyta</taxon>
        <taxon>Tracheophyta</taxon>
        <taxon>Spermatophyta</taxon>
        <taxon>Magnoliopsida</taxon>
        <taxon>Proteales</taxon>
        <taxon>Proteaceae</taxon>
        <taxon>Protea</taxon>
    </lineage>
</organism>
<evidence type="ECO:0000313" key="2">
    <source>
        <dbReference type="Proteomes" id="UP001141806"/>
    </source>
</evidence>
<reference evidence="1" key="1">
    <citation type="journal article" date="2023" name="Plant J.">
        <title>The genome of the king protea, Protea cynaroides.</title>
        <authorList>
            <person name="Chang J."/>
            <person name="Duong T.A."/>
            <person name="Schoeman C."/>
            <person name="Ma X."/>
            <person name="Roodt D."/>
            <person name="Barker N."/>
            <person name="Li Z."/>
            <person name="Van de Peer Y."/>
            <person name="Mizrachi E."/>
        </authorList>
    </citation>
    <scope>NUCLEOTIDE SEQUENCE</scope>
    <source>
        <tissue evidence="1">Young leaves</tissue>
    </source>
</reference>
<dbReference type="Proteomes" id="UP001141806">
    <property type="component" value="Unassembled WGS sequence"/>
</dbReference>
<keyword evidence="2" id="KW-1185">Reference proteome</keyword>
<evidence type="ECO:0000313" key="1">
    <source>
        <dbReference type="EMBL" id="KAJ4962551.1"/>
    </source>
</evidence>
<protein>
    <submittedName>
        <fullName evidence="1">Uncharacterized protein</fullName>
    </submittedName>
</protein>